<dbReference type="PANTHER" id="PTHR24056:SF397">
    <property type="entry name" value="OS11G0242500 PROTEIN"/>
    <property type="match status" value="1"/>
</dbReference>
<keyword evidence="5" id="KW-0808">Transferase</keyword>
<keyword evidence="11" id="KW-0175">Coiled coil</keyword>
<name>A0A5J9UQF9_9POAL</name>
<evidence type="ECO:0000256" key="4">
    <source>
        <dbReference type="ARBA" id="ARBA00022553"/>
    </source>
</evidence>
<dbReference type="PROSITE" id="PS00108">
    <property type="entry name" value="PROTEIN_KINASE_ST"/>
    <property type="match status" value="1"/>
</dbReference>
<dbReference type="PROSITE" id="PS00107">
    <property type="entry name" value="PROTEIN_KINASE_ATP"/>
    <property type="match status" value="1"/>
</dbReference>
<keyword evidence="6 10" id="KW-0547">Nucleotide-binding</keyword>
<dbReference type="EC" id="2.7.11.23" evidence="2"/>
<dbReference type="InterPro" id="IPR000719">
    <property type="entry name" value="Prot_kinase_dom"/>
</dbReference>
<evidence type="ECO:0000256" key="11">
    <source>
        <dbReference type="SAM" id="Coils"/>
    </source>
</evidence>
<reference evidence="14 15" key="1">
    <citation type="journal article" date="2019" name="Sci. Rep.">
        <title>A high-quality genome of Eragrostis curvula grass provides insights into Poaceae evolution and supports new strategies to enhance forage quality.</title>
        <authorList>
            <person name="Carballo J."/>
            <person name="Santos B.A.C.M."/>
            <person name="Zappacosta D."/>
            <person name="Garbus I."/>
            <person name="Selva J.P."/>
            <person name="Gallo C.A."/>
            <person name="Diaz A."/>
            <person name="Albertini E."/>
            <person name="Caccamo M."/>
            <person name="Echenique V."/>
        </authorList>
    </citation>
    <scope>NUCLEOTIDE SEQUENCE [LARGE SCALE GENOMIC DNA]</scope>
    <source>
        <strain evidence="15">cv. Victoria</strain>
        <tissue evidence="14">Leaf</tissue>
    </source>
</reference>
<keyword evidence="15" id="KW-1185">Reference proteome</keyword>
<feature type="binding site" evidence="10">
    <location>
        <position position="205"/>
    </location>
    <ligand>
        <name>ATP</name>
        <dbReference type="ChEBI" id="CHEBI:30616"/>
    </ligand>
</feature>
<protein>
    <recommendedName>
        <fullName evidence="2">[RNA-polymerase]-subunit kinase</fullName>
        <ecNumber evidence="2">2.7.11.23</ecNumber>
    </recommendedName>
</protein>
<dbReference type="FunFam" id="3.30.200.20:FF:000021">
    <property type="entry name" value="probable serine/threonine-protein kinase At1g54610"/>
    <property type="match status" value="1"/>
</dbReference>
<dbReference type="Proteomes" id="UP000324897">
    <property type="component" value="Chromosome 2"/>
</dbReference>
<evidence type="ECO:0000313" key="15">
    <source>
        <dbReference type="Proteomes" id="UP000324897"/>
    </source>
</evidence>
<dbReference type="InterPro" id="IPR017441">
    <property type="entry name" value="Protein_kinase_ATP_BS"/>
</dbReference>
<dbReference type="SMART" id="SM00220">
    <property type="entry name" value="S_TKc"/>
    <property type="match status" value="1"/>
</dbReference>
<proteinExistence type="inferred from homology"/>
<dbReference type="Gene3D" id="1.10.510.10">
    <property type="entry name" value="Transferase(Phosphotransferase) domain 1"/>
    <property type="match status" value="1"/>
</dbReference>
<dbReference type="InterPro" id="IPR050108">
    <property type="entry name" value="CDK"/>
</dbReference>
<dbReference type="SUPFAM" id="SSF56112">
    <property type="entry name" value="Protein kinase-like (PK-like)"/>
    <property type="match status" value="1"/>
</dbReference>
<dbReference type="GO" id="GO:0005524">
    <property type="term" value="F:ATP binding"/>
    <property type="evidence" value="ECO:0007669"/>
    <property type="project" value="UniProtKB-UniRule"/>
</dbReference>
<evidence type="ECO:0000256" key="8">
    <source>
        <dbReference type="ARBA" id="ARBA00022840"/>
    </source>
</evidence>
<dbReference type="GO" id="GO:0008353">
    <property type="term" value="F:RNA polymerase II CTD heptapeptide repeat kinase activity"/>
    <property type="evidence" value="ECO:0007669"/>
    <property type="project" value="UniProtKB-EC"/>
</dbReference>
<sequence>MKIFTRNPLQSLVQIRCLQSSGRALNVFLGHICPKCSKKDGGTSSENQASTCTCLQRFFAPSTSDSAAVESTNGENTEVLNALPELSGCTPSSLLDDTEKSVSTTEHPRKSSVHQRLKIWISSGHNGIMGRYGNKLDFGVPKKLSAEHINHGWPDWLMNVAPEAVHGWFPQQSDSYEKLGKIGQGTYSNVYKARDLKTGKFVALKKVRFVSVDPESIRFMAREIIILRKLNHPNIIKLEGIITSSISQSLYLVFEYMEHDLVGLAATPGLKFTEPQIKCLLQQLLSGLDHCHSNGVLHRDMKASNILIDSCGVLKIADFGLAASFDPDSQLPLTSRVATLWYRPPELLLGTTKYGPSVDMWSTGCILAELFAGKPILPGRTEVEQIHKIFKLCGSPCDDYWKKLDVPQTGMFKPSCQYRRCLAETFKGFPPSALVLLDNLLALEPEARGTAASTLQSDFFRTNPLACSPSSLPKCPASKEYDAKLRREEARRQRKARGSESVIQENESVKLSHDANGSIKLKEHEYNTPANISGANLSSGHEPQTLATEVQYPGCDPTWNSRGNEAHTSYKDLGTAGPMMNPRNKGKRFQHSGSMITAKGNMDQMLKEHERNIQEAVRKARFNKSREL</sequence>
<keyword evidence="3" id="KW-0723">Serine/threonine-protein kinase</keyword>
<dbReference type="InterPro" id="IPR011009">
    <property type="entry name" value="Kinase-like_dom_sf"/>
</dbReference>
<dbReference type="OrthoDB" id="666622at2759"/>
<keyword evidence="4" id="KW-0597">Phosphoprotein</keyword>
<evidence type="ECO:0000256" key="1">
    <source>
        <dbReference type="ARBA" id="ARBA00006485"/>
    </source>
</evidence>
<feature type="compositionally biased region" description="Polar residues" evidence="12">
    <location>
        <begin position="89"/>
        <end position="105"/>
    </location>
</feature>
<feature type="region of interest" description="Disordered" evidence="12">
    <location>
        <begin position="88"/>
        <end position="110"/>
    </location>
</feature>
<evidence type="ECO:0000259" key="13">
    <source>
        <dbReference type="PROSITE" id="PS50011"/>
    </source>
</evidence>
<dbReference type="AlphaFoldDB" id="A0A5J9UQF9"/>
<evidence type="ECO:0000256" key="2">
    <source>
        <dbReference type="ARBA" id="ARBA00012409"/>
    </source>
</evidence>
<evidence type="ECO:0000256" key="6">
    <source>
        <dbReference type="ARBA" id="ARBA00022741"/>
    </source>
</evidence>
<evidence type="ECO:0000256" key="9">
    <source>
        <dbReference type="ARBA" id="ARBA00049280"/>
    </source>
</evidence>
<comment type="similarity">
    <text evidence="1">Belongs to the protein kinase superfamily. CMGC Ser/Thr protein kinase family. CDC2/CDKX subfamily.</text>
</comment>
<keyword evidence="8 10" id="KW-0067">ATP-binding</keyword>
<dbReference type="InterPro" id="IPR008271">
    <property type="entry name" value="Ser/Thr_kinase_AS"/>
</dbReference>
<gene>
    <name evidence="14" type="ORF">EJB05_28507</name>
</gene>
<evidence type="ECO:0000256" key="10">
    <source>
        <dbReference type="PROSITE-ProRule" id="PRU10141"/>
    </source>
</evidence>
<feature type="domain" description="Protein kinase" evidence="13">
    <location>
        <begin position="176"/>
        <end position="460"/>
    </location>
</feature>
<dbReference type="CDD" id="cd07840">
    <property type="entry name" value="STKc_CDK9_like"/>
    <property type="match status" value="1"/>
</dbReference>
<dbReference type="GO" id="GO:0005634">
    <property type="term" value="C:nucleus"/>
    <property type="evidence" value="ECO:0007669"/>
    <property type="project" value="TreeGrafter"/>
</dbReference>
<evidence type="ECO:0000256" key="7">
    <source>
        <dbReference type="ARBA" id="ARBA00022777"/>
    </source>
</evidence>
<feature type="region of interest" description="Disordered" evidence="12">
    <location>
        <begin position="486"/>
        <end position="508"/>
    </location>
</feature>
<feature type="coiled-coil region" evidence="11">
    <location>
        <begin position="599"/>
        <end position="626"/>
    </location>
</feature>
<accession>A0A5J9UQF9</accession>
<dbReference type="PANTHER" id="PTHR24056">
    <property type="entry name" value="CELL DIVISION PROTEIN KINASE"/>
    <property type="match status" value="1"/>
</dbReference>
<comment type="caution">
    <text evidence="14">The sequence shown here is derived from an EMBL/GenBank/DDBJ whole genome shotgun (WGS) entry which is preliminary data.</text>
</comment>
<evidence type="ECO:0000256" key="3">
    <source>
        <dbReference type="ARBA" id="ARBA00022527"/>
    </source>
</evidence>
<dbReference type="Pfam" id="PF00069">
    <property type="entry name" value="Pkinase"/>
    <property type="match status" value="1"/>
</dbReference>
<evidence type="ECO:0000256" key="12">
    <source>
        <dbReference type="SAM" id="MobiDB-lite"/>
    </source>
</evidence>
<dbReference type="GO" id="GO:0000307">
    <property type="term" value="C:cyclin-dependent protein kinase holoenzyme complex"/>
    <property type="evidence" value="ECO:0007669"/>
    <property type="project" value="TreeGrafter"/>
</dbReference>
<comment type="catalytic activity">
    <reaction evidence="9">
        <text>[DNA-directed RNA polymerase] + ATP = phospho-[DNA-directed RNA polymerase] + ADP + H(+)</text>
        <dbReference type="Rhea" id="RHEA:10216"/>
        <dbReference type="Rhea" id="RHEA-COMP:11321"/>
        <dbReference type="Rhea" id="RHEA-COMP:11322"/>
        <dbReference type="ChEBI" id="CHEBI:15378"/>
        <dbReference type="ChEBI" id="CHEBI:30616"/>
        <dbReference type="ChEBI" id="CHEBI:43176"/>
        <dbReference type="ChEBI" id="CHEBI:68546"/>
        <dbReference type="ChEBI" id="CHEBI:456216"/>
        <dbReference type="EC" id="2.7.11.23"/>
    </reaction>
</comment>
<dbReference type="PROSITE" id="PS50011">
    <property type="entry name" value="PROTEIN_KINASE_DOM"/>
    <property type="match status" value="1"/>
</dbReference>
<dbReference type="Gene3D" id="3.30.200.20">
    <property type="entry name" value="Phosphorylase Kinase, domain 1"/>
    <property type="match status" value="1"/>
</dbReference>
<organism evidence="14 15">
    <name type="scientific">Eragrostis curvula</name>
    <name type="common">weeping love grass</name>
    <dbReference type="NCBI Taxonomy" id="38414"/>
    <lineage>
        <taxon>Eukaryota</taxon>
        <taxon>Viridiplantae</taxon>
        <taxon>Streptophyta</taxon>
        <taxon>Embryophyta</taxon>
        <taxon>Tracheophyta</taxon>
        <taxon>Spermatophyta</taxon>
        <taxon>Magnoliopsida</taxon>
        <taxon>Liliopsida</taxon>
        <taxon>Poales</taxon>
        <taxon>Poaceae</taxon>
        <taxon>PACMAD clade</taxon>
        <taxon>Chloridoideae</taxon>
        <taxon>Eragrostideae</taxon>
        <taxon>Eragrostidinae</taxon>
        <taxon>Eragrostis</taxon>
    </lineage>
</organism>
<evidence type="ECO:0000313" key="14">
    <source>
        <dbReference type="EMBL" id="TVU25983.1"/>
    </source>
</evidence>
<keyword evidence="7" id="KW-0418">Kinase</keyword>
<dbReference type="EMBL" id="RWGY01000013">
    <property type="protein sequence ID" value="TVU25983.1"/>
    <property type="molecule type" value="Genomic_DNA"/>
</dbReference>
<dbReference type="FunFam" id="1.10.510.10:FF:000043">
    <property type="entry name" value="probable serine/threonine-protein kinase At1g54610"/>
    <property type="match status" value="1"/>
</dbReference>
<evidence type="ECO:0000256" key="5">
    <source>
        <dbReference type="ARBA" id="ARBA00022679"/>
    </source>
</evidence>
<dbReference type="GO" id="GO:0032968">
    <property type="term" value="P:positive regulation of transcription elongation by RNA polymerase II"/>
    <property type="evidence" value="ECO:0007669"/>
    <property type="project" value="TreeGrafter"/>
</dbReference>
<dbReference type="Gramene" id="TVU25983">
    <property type="protein sequence ID" value="TVU25983"/>
    <property type="gene ID" value="EJB05_28507"/>
</dbReference>